<reference evidence="1" key="1">
    <citation type="journal article" date="2020" name="Nature">
        <title>Giant virus diversity and host interactions through global metagenomics.</title>
        <authorList>
            <person name="Schulz F."/>
            <person name="Roux S."/>
            <person name="Paez-Espino D."/>
            <person name="Jungbluth S."/>
            <person name="Walsh D.A."/>
            <person name="Denef V.J."/>
            <person name="McMahon K.D."/>
            <person name="Konstantinidis K.T."/>
            <person name="Eloe-Fadrosh E.A."/>
            <person name="Kyrpides N.C."/>
            <person name="Woyke T."/>
        </authorList>
    </citation>
    <scope>NUCLEOTIDE SEQUENCE</scope>
    <source>
        <strain evidence="1">GVMAG-M-3300023174-47</strain>
    </source>
</reference>
<dbReference type="AlphaFoldDB" id="A0A6C0DPH8"/>
<sequence>MTTTVWMCKIETNDVNNGWKTECIFPQKSKNAAMDRASRIITQDLWEVRYTCVSPDDNDIIANLMCIDKDKESGEYVAEWESEEEFFSNIRVTVWDTTM</sequence>
<organism evidence="1">
    <name type="scientific">viral metagenome</name>
    <dbReference type="NCBI Taxonomy" id="1070528"/>
    <lineage>
        <taxon>unclassified sequences</taxon>
        <taxon>metagenomes</taxon>
        <taxon>organismal metagenomes</taxon>
    </lineage>
</organism>
<evidence type="ECO:0000313" key="1">
    <source>
        <dbReference type="EMBL" id="QHT18527.1"/>
    </source>
</evidence>
<name>A0A6C0DPH8_9ZZZZ</name>
<proteinExistence type="predicted"/>
<protein>
    <submittedName>
        <fullName evidence="1">Uncharacterized protein</fullName>
    </submittedName>
</protein>
<accession>A0A6C0DPH8</accession>
<dbReference type="EMBL" id="MN739658">
    <property type="protein sequence ID" value="QHT18527.1"/>
    <property type="molecule type" value="Genomic_DNA"/>
</dbReference>